<evidence type="ECO:0000256" key="1">
    <source>
        <dbReference type="ARBA" id="ARBA00012771"/>
    </source>
</evidence>
<comment type="catalytic activity">
    <reaction evidence="5">
        <text>L-glutaminyl-[peptide chain release factor] + S-adenosyl-L-methionine = N(5)-methyl-L-glutaminyl-[peptide chain release factor] + S-adenosyl-L-homocysteine + H(+)</text>
        <dbReference type="Rhea" id="RHEA:42896"/>
        <dbReference type="Rhea" id="RHEA-COMP:10271"/>
        <dbReference type="Rhea" id="RHEA-COMP:10272"/>
        <dbReference type="ChEBI" id="CHEBI:15378"/>
        <dbReference type="ChEBI" id="CHEBI:30011"/>
        <dbReference type="ChEBI" id="CHEBI:57856"/>
        <dbReference type="ChEBI" id="CHEBI:59789"/>
        <dbReference type="ChEBI" id="CHEBI:61891"/>
        <dbReference type="EC" id="2.1.1.297"/>
    </reaction>
</comment>
<protein>
    <recommendedName>
        <fullName evidence="1">peptide chain release factor N(5)-glutamine methyltransferase</fullName>
        <ecNumber evidence="1">2.1.1.297</ecNumber>
    </recommendedName>
</protein>
<dbReference type="Proteomes" id="UP000318331">
    <property type="component" value="Unassembled WGS sequence"/>
</dbReference>
<reference evidence="7 8" key="1">
    <citation type="submission" date="2019-06" db="EMBL/GenBank/DDBJ databases">
        <title>Sequencing the genomes of 1000 actinobacteria strains.</title>
        <authorList>
            <person name="Klenk H.-P."/>
        </authorList>
    </citation>
    <scope>NUCLEOTIDE SEQUENCE [LARGE SCALE GENOMIC DNA]</scope>
    <source>
        <strain evidence="7 8">DSM 18031</strain>
    </source>
</reference>
<dbReference type="InterPro" id="IPR029063">
    <property type="entry name" value="SAM-dependent_MTases_sf"/>
</dbReference>
<dbReference type="NCBIfam" id="TIGR00536">
    <property type="entry name" value="hemK_fam"/>
    <property type="match status" value="1"/>
</dbReference>
<dbReference type="InterPro" id="IPR004556">
    <property type="entry name" value="HemK-like"/>
</dbReference>
<evidence type="ECO:0000313" key="8">
    <source>
        <dbReference type="Proteomes" id="UP000318331"/>
    </source>
</evidence>
<comment type="caution">
    <text evidence="7">The sequence shown here is derived from an EMBL/GenBank/DDBJ whole genome shotgun (WGS) entry which is preliminary data.</text>
</comment>
<evidence type="ECO:0000313" key="7">
    <source>
        <dbReference type="EMBL" id="TQM66303.1"/>
    </source>
</evidence>
<evidence type="ECO:0000256" key="5">
    <source>
        <dbReference type="ARBA" id="ARBA00048391"/>
    </source>
</evidence>
<gene>
    <name evidence="7" type="ORF">FB466_1140</name>
</gene>
<dbReference type="OrthoDB" id="9800643at2"/>
<keyword evidence="8" id="KW-1185">Reference proteome</keyword>
<dbReference type="InterPro" id="IPR050320">
    <property type="entry name" value="N5-glutamine_MTase"/>
</dbReference>
<evidence type="ECO:0000259" key="6">
    <source>
        <dbReference type="Pfam" id="PF05175"/>
    </source>
</evidence>
<dbReference type="NCBIfam" id="TIGR03704">
    <property type="entry name" value="PrmC_rel_meth"/>
    <property type="match status" value="1"/>
</dbReference>
<dbReference type="SUPFAM" id="SSF53335">
    <property type="entry name" value="S-adenosyl-L-methionine-dependent methyltransferases"/>
    <property type="match status" value="1"/>
</dbReference>
<keyword evidence="2 7" id="KW-0489">Methyltransferase</keyword>
<evidence type="ECO:0000256" key="2">
    <source>
        <dbReference type="ARBA" id="ARBA00022603"/>
    </source>
</evidence>
<dbReference type="EC" id="2.1.1.297" evidence="1"/>
<dbReference type="AlphaFoldDB" id="A0A543I6R7"/>
<dbReference type="Gene3D" id="3.40.50.150">
    <property type="entry name" value="Vaccinia Virus protein VP39"/>
    <property type="match status" value="1"/>
</dbReference>
<dbReference type="InterPro" id="IPR022446">
    <property type="entry name" value="MeTrfrase_put"/>
</dbReference>
<evidence type="ECO:0000256" key="3">
    <source>
        <dbReference type="ARBA" id="ARBA00022679"/>
    </source>
</evidence>
<feature type="domain" description="Methyltransferase small" evidence="6">
    <location>
        <begin position="99"/>
        <end position="206"/>
    </location>
</feature>
<dbReference type="Gene3D" id="1.10.8.10">
    <property type="entry name" value="DNA helicase RuvA subunit, C-terminal domain"/>
    <property type="match status" value="1"/>
</dbReference>
<name>A0A543I6R7_9MICO</name>
<proteinExistence type="predicted"/>
<dbReference type="Pfam" id="PF05175">
    <property type="entry name" value="MTS"/>
    <property type="match status" value="1"/>
</dbReference>
<evidence type="ECO:0000256" key="4">
    <source>
        <dbReference type="ARBA" id="ARBA00022691"/>
    </source>
</evidence>
<dbReference type="EMBL" id="VFPN01000001">
    <property type="protein sequence ID" value="TQM66303.1"/>
    <property type="molecule type" value="Genomic_DNA"/>
</dbReference>
<keyword evidence="4" id="KW-0949">S-adenosyl-L-methionine</keyword>
<dbReference type="InterPro" id="IPR007848">
    <property type="entry name" value="Small_mtfrase_dom"/>
</dbReference>
<dbReference type="PANTHER" id="PTHR18895">
    <property type="entry name" value="HEMK METHYLTRANSFERASE"/>
    <property type="match status" value="1"/>
</dbReference>
<keyword evidence="3 7" id="KW-0808">Transferase</keyword>
<dbReference type="GO" id="GO:0032259">
    <property type="term" value="P:methylation"/>
    <property type="evidence" value="ECO:0007669"/>
    <property type="project" value="UniProtKB-KW"/>
</dbReference>
<dbReference type="RefSeq" id="WP_141916494.1">
    <property type="nucleotide sequence ID" value="NZ_BAAAYS010000017.1"/>
</dbReference>
<organism evidence="7 8">
    <name type="scientific">Klugiella xanthotipulae</name>
    <dbReference type="NCBI Taxonomy" id="244735"/>
    <lineage>
        <taxon>Bacteria</taxon>
        <taxon>Bacillati</taxon>
        <taxon>Actinomycetota</taxon>
        <taxon>Actinomycetes</taxon>
        <taxon>Micrococcales</taxon>
        <taxon>Microbacteriaceae</taxon>
        <taxon>Klugiella</taxon>
    </lineage>
</organism>
<dbReference type="PANTHER" id="PTHR18895:SF74">
    <property type="entry name" value="MTRF1L RELEASE FACTOR GLUTAMINE METHYLTRANSFERASE"/>
    <property type="match status" value="1"/>
</dbReference>
<dbReference type="GO" id="GO:0102559">
    <property type="term" value="F:peptide chain release factor N(5)-glutamine methyltransferase activity"/>
    <property type="evidence" value="ECO:0007669"/>
    <property type="project" value="UniProtKB-EC"/>
</dbReference>
<sequence>MTSTPASASEEAKPIVALLRAAGCVFAEEEAALLRAEAPTGPDLDTLVARRVAGEPLEYIVGWADFGGRRLSVTSGVFVPRHRSEFLAMRALDCARASADPVVLDLCCGAGAAAVTLAAALDRVTVHAADIDPAAVACSRRNLAEYAWHPEACHTWLGDLYAPLPTSLRGRVDVLVTNAPYVPTDEIALMPTEARLYEAPAALDSGEDGLALQRRVATDAPSWLSPGGSLVIETSARQAERTRDLLAAVGLLARIERSEEWDATVVIGIRQL</sequence>
<accession>A0A543I6R7</accession>